<evidence type="ECO:0000313" key="4">
    <source>
        <dbReference type="EMBL" id="SDT32352.1"/>
    </source>
</evidence>
<proteinExistence type="predicted"/>
<dbReference type="RefSeq" id="WP_091528969.1">
    <property type="nucleotide sequence ID" value="NZ_LT629772.1"/>
</dbReference>
<sequence length="832" mass="88534">MNQRAAEVAIRPLGSVGAGDLATAGGKAANLGELIGIGMPVPDGFVITTDAYRRLAESAAELTPQPSGSPAGLQNAWAGAVIPDDLRTEIVDAYRSSGGGRVAVRSSATAEDLPGAAFAGQQDTYLDIDGDEALLDAVRRCWASLWTERAIAYRDRLGIAPDDVTIAVVVQQMAPASVAGVMFTADPVSGERDRVIIDAAPGLGEAVVSGLVTPDHYRLGTDGTVLEHRSGERGTVVGAATTAAADGELLPAELRRLAELGGRVAAHYRRPMDIEWAIVRAASADHHTVDAGSGGRAGDVRLLQARPMTGLPSEPVELTPLQRRTNQVVLDYLPIRPYPLDLTTWTQRGVAKMLADLAASIGIRLDLADAFVETDGVVSSFRPVDPHPTAATLRAPVSLARRIRRYHADAWRQDPRYRRFRRQLDDLGRRPASGLSWQGLLQRVEDALAAAQLITDLRVDYMPSAGAGMGRLLLISAVLGRRRQFDDLLTGAQTITTVINRRLSELAGAARATPDLMRHAEQLSGAELYTAVQHDSACGPFVAELEDFLADYGSRETDSLLVVSSPTWGDAPHRLLDLIMMLARTEDHASNLPDGVDHDRSTTSVQGLLGHPLLRSAFARHRVRRAVEAARAGVVVREDTHFELMRPAPLLRQALIEIGERMADAGVLAAAGDVWHLRLEEIRQLGAPEDAGAEQVATTRAAVEQRKAIRAGYGAAPLVNVIAPEPVGDALLVGSPASAGQVTGPVRIVRGPDDFGALRSGEVLVCPNTNPSWTPLFQRAIAVVADTGGAGSHAAIVAREYGIPAVMGTRNGTSRLTDGQRVTVDGDHGQVR</sequence>
<dbReference type="PANTHER" id="PTHR43615:SF1">
    <property type="entry name" value="PPDK_N DOMAIN-CONTAINING PROTEIN"/>
    <property type="match status" value="1"/>
</dbReference>
<gene>
    <name evidence="4" type="ORF">SAMN04489812_5184</name>
</gene>
<evidence type="ECO:0000313" key="5">
    <source>
        <dbReference type="Proteomes" id="UP000199103"/>
    </source>
</evidence>
<dbReference type="Gene3D" id="3.50.30.10">
    <property type="entry name" value="Phosphohistidine domain"/>
    <property type="match status" value="1"/>
</dbReference>
<keyword evidence="4" id="KW-0418">Kinase</keyword>
<dbReference type="GO" id="GO:0005524">
    <property type="term" value="F:ATP binding"/>
    <property type="evidence" value="ECO:0007669"/>
    <property type="project" value="InterPro"/>
</dbReference>
<keyword evidence="4" id="KW-0670">Pyruvate</keyword>
<protein>
    <submittedName>
        <fullName evidence="4">Pyruvate, water dikinase</fullName>
    </submittedName>
</protein>
<dbReference type="InterPro" id="IPR051549">
    <property type="entry name" value="PEP_Utilizing_Enz"/>
</dbReference>
<dbReference type="InterPro" id="IPR036637">
    <property type="entry name" value="Phosphohistidine_dom_sf"/>
</dbReference>
<dbReference type="OrthoDB" id="9765468at2"/>
<evidence type="ECO:0000259" key="3">
    <source>
        <dbReference type="Pfam" id="PF01326"/>
    </source>
</evidence>
<dbReference type="InterPro" id="IPR013815">
    <property type="entry name" value="ATP_grasp_subdomain_1"/>
</dbReference>
<feature type="domain" description="Pyruvate phosphate dikinase AMP/ATP-binding" evidence="3">
    <location>
        <begin position="23"/>
        <end position="316"/>
    </location>
</feature>
<dbReference type="Pfam" id="PF00391">
    <property type="entry name" value="PEP-utilizers"/>
    <property type="match status" value="1"/>
</dbReference>
<dbReference type="Pfam" id="PF01326">
    <property type="entry name" value="PPDK_N"/>
    <property type="match status" value="1"/>
</dbReference>
<dbReference type="PANTHER" id="PTHR43615">
    <property type="entry name" value="PHOSPHOENOLPYRUVATE SYNTHASE-RELATED"/>
    <property type="match status" value="1"/>
</dbReference>
<dbReference type="Proteomes" id="UP000199103">
    <property type="component" value="Chromosome I"/>
</dbReference>
<dbReference type="STRING" id="630515.SAMN04489812_5184"/>
<name>A0A1H1ZFS9_9ACTN</name>
<dbReference type="SUPFAM" id="SSF56059">
    <property type="entry name" value="Glutathione synthetase ATP-binding domain-like"/>
    <property type="match status" value="1"/>
</dbReference>
<dbReference type="EMBL" id="LT629772">
    <property type="protein sequence ID" value="SDT32352.1"/>
    <property type="molecule type" value="Genomic_DNA"/>
</dbReference>
<dbReference type="SUPFAM" id="SSF52009">
    <property type="entry name" value="Phosphohistidine domain"/>
    <property type="match status" value="1"/>
</dbReference>
<keyword evidence="4" id="KW-0808">Transferase</keyword>
<evidence type="ECO:0000259" key="2">
    <source>
        <dbReference type="Pfam" id="PF00391"/>
    </source>
</evidence>
<dbReference type="GO" id="GO:0016301">
    <property type="term" value="F:kinase activity"/>
    <property type="evidence" value="ECO:0007669"/>
    <property type="project" value="UniProtKB-KW"/>
</dbReference>
<reference evidence="4 5" key="1">
    <citation type="submission" date="2016-10" db="EMBL/GenBank/DDBJ databases">
        <authorList>
            <person name="de Groot N.N."/>
        </authorList>
    </citation>
    <scope>NUCLEOTIDE SEQUENCE [LARGE SCALE GENOMIC DNA]</scope>
    <source>
        <strain evidence="4 5">DSM 21800</strain>
    </source>
</reference>
<evidence type="ECO:0000256" key="1">
    <source>
        <dbReference type="SAM" id="MobiDB-lite"/>
    </source>
</evidence>
<dbReference type="Gene3D" id="3.30.470.20">
    <property type="entry name" value="ATP-grasp fold, B domain"/>
    <property type="match status" value="1"/>
</dbReference>
<dbReference type="Gene3D" id="3.30.1490.20">
    <property type="entry name" value="ATP-grasp fold, A domain"/>
    <property type="match status" value="1"/>
</dbReference>
<keyword evidence="5" id="KW-1185">Reference proteome</keyword>
<dbReference type="AlphaFoldDB" id="A0A1H1ZFS9"/>
<accession>A0A1H1ZFS9</accession>
<organism evidence="4 5">
    <name type="scientific">Microlunatus soli</name>
    <dbReference type="NCBI Taxonomy" id="630515"/>
    <lineage>
        <taxon>Bacteria</taxon>
        <taxon>Bacillati</taxon>
        <taxon>Actinomycetota</taxon>
        <taxon>Actinomycetes</taxon>
        <taxon>Propionibacteriales</taxon>
        <taxon>Propionibacteriaceae</taxon>
        <taxon>Microlunatus</taxon>
    </lineage>
</organism>
<feature type="region of interest" description="Disordered" evidence="1">
    <location>
        <begin position="812"/>
        <end position="832"/>
    </location>
</feature>
<feature type="domain" description="PEP-utilising enzyme mobile" evidence="2">
    <location>
        <begin position="759"/>
        <end position="829"/>
    </location>
</feature>
<dbReference type="InterPro" id="IPR008279">
    <property type="entry name" value="PEP-util_enz_mobile_dom"/>
</dbReference>
<dbReference type="InterPro" id="IPR002192">
    <property type="entry name" value="PPDK_AMP/ATP-bd"/>
</dbReference>